<evidence type="ECO:0000313" key="9">
    <source>
        <dbReference type="Proteomes" id="UP000317650"/>
    </source>
</evidence>
<evidence type="ECO:0000256" key="6">
    <source>
        <dbReference type="SAM" id="Phobius"/>
    </source>
</evidence>
<keyword evidence="3 6" id="KW-1133">Transmembrane helix</keyword>
<dbReference type="GO" id="GO:0005886">
    <property type="term" value="C:plasma membrane"/>
    <property type="evidence" value="ECO:0007669"/>
    <property type="project" value="TreeGrafter"/>
</dbReference>
<organism evidence="8 9">
    <name type="scientific">Musa balbisiana</name>
    <name type="common">Banana</name>
    <dbReference type="NCBI Taxonomy" id="52838"/>
    <lineage>
        <taxon>Eukaryota</taxon>
        <taxon>Viridiplantae</taxon>
        <taxon>Streptophyta</taxon>
        <taxon>Embryophyta</taxon>
        <taxon>Tracheophyta</taxon>
        <taxon>Spermatophyta</taxon>
        <taxon>Magnoliopsida</taxon>
        <taxon>Liliopsida</taxon>
        <taxon>Zingiberales</taxon>
        <taxon>Musaceae</taxon>
        <taxon>Musa</taxon>
    </lineage>
</organism>
<name>A0A4S8KHG5_MUSBA</name>
<evidence type="ECO:0000256" key="1">
    <source>
        <dbReference type="ARBA" id="ARBA00004167"/>
    </source>
</evidence>
<evidence type="ECO:0000259" key="7">
    <source>
        <dbReference type="Pfam" id="PF03168"/>
    </source>
</evidence>
<dbReference type="GO" id="GO:0098542">
    <property type="term" value="P:defense response to other organism"/>
    <property type="evidence" value="ECO:0007669"/>
    <property type="project" value="InterPro"/>
</dbReference>
<comment type="subcellular location">
    <subcellularLocation>
        <location evidence="1">Membrane</location>
        <topology evidence="1">Single-pass membrane protein</topology>
    </subcellularLocation>
</comment>
<gene>
    <name evidence="8" type="ORF">C4D60_Mb04t36810</name>
</gene>
<feature type="compositionally biased region" description="Basic and acidic residues" evidence="5">
    <location>
        <begin position="1"/>
        <end position="14"/>
    </location>
</feature>
<dbReference type="PANTHER" id="PTHR31234:SF39">
    <property type="entry name" value="HARPIN-INDUCED PROTEIN 1 CONTAINING PROTEIN, EXPRESSED"/>
    <property type="match status" value="1"/>
</dbReference>
<evidence type="ECO:0000256" key="2">
    <source>
        <dbReference type="ARBA" id="ARBA00022692"/>
    </source>
</evidence>
<proteinExistence type="predicted"/>
<evidence type="ECO:0000256" key="4">
    <source>
        <dbReference type="ARBA" id="ARBA00023136"/>
    </source>
</evidence>
<dbReference type="Pfam" id="PF03168">
    <property type="entry name" value="LEA_2"/>
    <property type="match status" value="1"/>
</dbReference>
<evidence type="ECO:0000313" key="8">
    <source>
        <dbReference type="EMBL" id="THU74759.1"/>
    </source>
</evidence>
<comment type="caution">
    <text evidence="8">The sequence shown here is derived from an EMBL/GenBank/DDBJ whole genome shotgun (WGS) entry which is preliminary data.</text>
</comment>
<dbReference type="EMBL" id="PYDT01000001">
    <property type="protein sequence ID" value="THU74759.1"/>
    <property type="molecule type" value="Genomic_DNA"/>
</dbReference>
<dbReference type="Proteomes" id="UP000317650">
    <property type="component" value="Chromosome 4"/>
</dbReference>
<sequence length="262" mass="29207">MSWDTREEDKKESLETWDNGVSDKGKVTQPSTLSPHLLLRSSSTPTALTTMTPDNSAVALTTATPSSQPATPPSRQGIMRCVVITALGLIVLVGLVVLVFWLVLRPKPLEYTIDDAHIRGFNITAHALNGVFDIRLRSYNHNTRFSVYYDAMEVTVWYGEQTVAISKVAPFYQPRHYVQTITVSATAQSTPLLRPVEKNLRHNESAGVVELEVRARARIRFAVGAVKKHYKLKAYCAPVVMHYSPSSHFDRVYCTSATLMSI</sequence>
<dbReference type="InterPro" id="IPR044839">
    <property type="entry name" value="NDR1-like"/>
</dbReference>
<keyword evidence="4 6" id="KW-0472">Membrane</keyword>
<dbReference type="PANTHER" id="PTHR31234">
    <property type="entry name" value="LATE EMBRYOGENESIS ABUNDANT (LEA) HYDROXYPROLINE-RICH GLYCOPROTEIN FAMILY"/>
    <property type="match status" value="1"/>
</dbReference>
<reference evidence="8 9" key="1">
    <citation type="journal article" date="2019" name="Nat. Plants">
        <title>Genome sequencing of Musa balbisiana reveals subgenome evolution and function divergence in polyploid bananas.</title>
        <authorList>
            <person name="Yao X."/>
        </authorList>
    </citation>
    <scope>NUCLEOTIDE SEQUENCE [LARGE SCALE GENOMIC DNA]</scope>
    <source>
        <strain evidence="9">cv. DH-PKW</strain>
        <tissue evidence="8">Leaves</tissue>
    </source>
</reference>
<feature type="transmembrane region" description="Helical" evidence="6">
    <location>
        <begin position="81"/>
        <end position="104"/>
    </location>
</feature>
<dbReference type="AlphaFoldDB" id="A0A4S8KHG5"/>
<keyword evidence="9" id="KW-1185">Reference proteome</keyword>
<accession>A0A4S8KHG5</accession>
<evidence type="ECO:0000256" key="5">
    <source>
        <dbReference type="SAM" id="MobiDB-lite"/>
    </source>
</evidence>
<dbReference type="InterPro" id="IPR004864">
    <property type="entry name" value="LEA_2"/>
</dbReference>
<keyword evidence="2 6" id="KW-0812">Transmembrane</keyword>
<feature type="domain" description="Late embryogenesis abundant protein LEA-2 subgroup" evidence="7">
    <location>
        <begin position="136"/>
        <end position="223"/>
    </location>
</feature>
<feature type="region of interest" description="Disordered" evidence="5">
    <location>
        <begin position="1"/>
        <end position="31"/>
    </location>
</feature>
<evidence type="ECO:0000256" key="3">
    <source>
        <dbReference type="ARBA" id="ARBA00022989"/>
    </source>
</evidence>
<protein>
    <recommendedName>
        <fullName evidence="7">Late embryogenesis abundant protein LEA-2 subgroup domain-containing protein</fullName>
    </recommendedName>
</protein>